<keyword evidence="3" id="KW-1003">Cell membrane</keyword>
<evidence type="ECO:0000256" key="1">
    <source>
        <dbReference type="ARBA" id="ARBA00004651"/>
    </source>
</evidence>
<dbReference type="Pfam" id="PF00892">
    <property type="entry name" value="EamA"/>
    <property type="match status" value="1"/>
</dbReference>
<feature type="transmembrane region" description="Helical" evidence="7">
    <location>
        <begin position="84"/>
        <end position="102"/>
    </location>
</feature>
<keyword evidence="5 7" id="KW-1133">Transmembrane helix</keyword>
<proteinExistence type="inferred from homology"/>
<dbReference type="InterPro" id="IPR037185">
    <property type="entry name" value="EmrE-like"/>
</dbReference>
<organism evidence="9 10">
    <name type="scientific">Dipteronia dyeriana</name>
    <dbReference type="NCBI Taxonomy" id="168575"/>
    <lineage>
        <taxon>Eukaryota</taxon>
        <taxon>Viridiplantae</taxon>
        <taxon>Streptophyta</taxon>
        <taxon>Embryophyta</taxon>
        <taxon>Tracheophyta</taxon>
        <taxon>Spermatophyta</taxon>
        <taxon>Magnoliopsida</taxon>
        <taxon>eudicotyledons</taxon>
        <taxon>Gunneridae</taxon>
        <taxon>Pentapetalae</taxon>
        <taxon>rosids</taxon>
        <taxon>malvids</taxon>
        <taxon>Sapindales</taxon>
        <taxon>Sapindaceae</taxon>
        <taxon>Hippocastanoideae</taxon>
        <taxon>Acereae</taxon>
        <taxon>Dipteronia</taxon>
    </lineage>
</organism>
<comment type="subcellular location">
    <subcellularLocation>
        <location evidence="1">Cell membrane</location>
        <topology evidence="1">Multi-pass membrane protein</topology>
    </subcellularLocation>
</comment>
<evidence type="ECO:0000313" key="9">
    <source>
        <dbReference type="EMBL" id="KAK2664512.1"/>
    </source>
</evidence>
<feature type="domain" description="EamA" evidence="8">
    <location>
        <begin position="3"/>
        <end position="124"/>
    </location>
</feature>
<keyword evidence="4 7" id="KW-0812">Transmembrane</keyword>
<dbReference type="SUPFAM" id="SSF103481">
    <property type="entry name" value="Multidrug resistance efflux transporter EmrE"/>
    <property type="match status" value="1"/>
</dbReference>
<dbReference type="EMBL" id="JANJYI010000001">
    <property type="protein sequence ID" value="KAK2664512.1"/>
    <property type="molecule type" value="Genomic_DNA"/>
</dbReference>
<dbReference type="AlphaFoldDB" id="A0AAE0CUZ4"/>
<feature type="transmembrane region" description="Helical" evidence="7">
    <location>
        <begin position="108"/>
        <end position="127"/>
    </location>
</feature>
<reference evidence="9" key="1">
    <citation type="journal article" date="2023" name="Plant J.">
        <title>Genome sequences and population genomics provide insights into the demographic history, inbreeding, and mutation load of two 'living fossil' tree species of Dipteronia.</title>
        <authorList>
            <person name="Feng Y."/>
            <person name="Comes H.P."/>
            <person name="Chen J."/>
            <person name="Zhu S."/>
            <person name="Lu R."/>
            <person name="Zhang X."/>
            <person name="Li P."/>
            <person name="Qiu J."/>
            <person name="Olsen K.M."/>
            <person name="Qiu Y."/>
        </authorList>
    </citation>
    <scope>NUCLEOTIDE SEQUENCE</scope>
    <source>
        <strain evidence="9">KIB01</strain>
    </source>
</reference>
<evidence type="ECO:0000259" key="8">
    <source>
        <dbReference type="Pfam" id="PF00892"/>
    </source>
</evidence>
<keyword evidence="6 7" id="KW-0472">Membrane</keyword>
<dbReference type="Proteomes" id="UP001280121">
    <property type="component" value="Unassembled WGS sequence"/>
</dbReference>
<comment type="caution">
    <text evidence="9">The sequence shown here is derived from an EMBL/GenBank/DDBJ whole genome shotgun (WGS) entry which is preliminary data.</text>
</comment>
<evidence type="ECO:0000256" key="6">
    <source>
        <dbReference type="ARBA" id="ARBA00023136"/>
    </source>
</evidence>
<dbReference type="GO" id="GO:0005886">
    <property type="term" value="C:plasma membrane"/>
    <property type="evidence" value="ECO:0007669"/>
    <property type="project" value="UniProtKB-SubCell"/>
</dbReference>
<dbReference type="InterPro" id="IPR000620">
    <property type="entry name" value="EamA_dom"/>
</dbReference>
<dbReference type="PANTHER" id="PTHR42920">
    <property type="entry name" value="OS03G0707200 PROTEIN-RELATED"/>
    <property type="match status" value="1"/>
</dbReference>
<evidence type="ECO:0000313" key="10">
    <source>
        <dbReference type="Proteomes" id="UP001280121"/>
    </source>
</evidence>
<gene>
    <name evidence="9" type="ORF">Ddye_003086</name>
</gene>
<evidence type="ECO:0000256" key="2">
    <source>
        <dbReference type="ARBA" id="ARBA00007635"/>
    </source>
</evidence>
<evidence type="ECO:0000256" key="5">
    <source>
        <dbReference type="ARBA" id="ARBA00022989"/>
    </source>
</evidence>
<feature type="transmembrane region" description="Helical" evidence="7">
    <location>
        <begin position="7"/>
        <end position="30"/>
    </location>
</feature>
<dbReference type="PANTHER" id="PTHR42920:SF10">
    <property type="entry name" value="EAMA DOMAIN-CONTAINING PROTEIN"/>
    <property type="match status" value="1"/>
</dbReference>
<evidence type="ECO:0000256" key="7">
    <source>
        <dbReference type="SAM" id="Phobius"/>
    </source>
</evidence>
<comment type="similarity">
    <text evidence="2">Belongs to the drug/metabolite transporter (DMT) superfamily. Plant drug/metabolite exporter (P-DME) (TC 2.A.7.4) family.</text>
</comment>
<accession>A0AAE0CUZ4</accession>
<name>A0AAE0CUZ4_9ROSI</name>
<evidence type="ECO:0000256" key="4">
    <source>
        <dbReference type="ARBA" id="ARBA00022692"/>
    </source>
</evidence>
<evidence type="ECO:0000256" key="3">
    <source>
        <dbReference type="ARBA" id="ARBA00022475"/>
    </source>
</evidence>
<feature type="transmembrane region" description="Helical" evidence="7">
    <location>
        <begin position="50"/>
        <end position="72"/>
    </location>
</feature>
<protein>
    <recommendedName>
        <fullName evidence="8">EamA domain-containing protein</fullName>
    </recommendedName>
</protein>
<keyword evidence="10" id="KW-1185">Reference proteome</keyword>
<sequence>MLNKFNGFIQICVVALLSTIWVLVGGLFGGDQDFNQTSWTWTVLWNWMVAFPWLPALYTGIFSTGICLWIEISAMRDVSATETAVIYGLEPLWGAGFAWFLLGERWGTAGWIGAALVLGGSLFVQIYGSSADKSIEAEDCNPKGNLLMVPDLDKRKLGNNIFASPVVVRTKKDVTDILK</sequence>
<dbReference type="InterPro" id="IPR051258">
    <property type="entry name" value="Diverse_Substrate_Transporter"/>
</dbReference>